<evidence type="ECO:0000313" key="3">
    <source>
        <dbReference type="Proteomes" id="UP000199622"/>
    </source>
</evidence>
<dbReference type="STRING" id="208445.SAMN04489727_9494"/>
<evidence type="ECO:0000313" key="2">
    <source>
        <dbReference type="EMBL" id="SED80561.1"/>
    </source>
</evidence>
<organism evidence="2 3">
    <name type="scientific">Amycolatopsis tolypomycina</name>
    <dbReference type="NCBI Taxonomy" id="208445"/>
    <lineage>
        <taxon>Bacteria</taxon>
        <taxon>Bacillati</taxon>
        <taxon>Actinomycetota</taxon>
        <taxon>Actinomycetes</taxon>
        <taxon>Pseudonocardiales</taxon>
        <taxon>Pseudonocardiaceae</taxon>
        <taxon>Amycolatopsis</taxon>
    </lineage>
</organism>
<name>A0A1H5DNX3_9PSEU</name>
<keyword evidence="3" id="KW-1185">Reference proteome</keyword>
<gene>
    <name evidence="2" type="ORF">SAMN04489727_9494</name>
</gene>
<dbReference type="AlphaFoldDB" id="A0A1H5DNX3"/>
<keyword evidence="1" id="KW-0472">Membrane</keyword>
<dbReference type="OrthoDB" id="3632021at2"/>
<protein>
    <submittedName>
        <fullName evidence="2">Uncharacterized protein</fullName>
    </submittedName>
</protein>
<feature type="transmembrane region" description="Helical" evidence="1">
    <location>
        <begin position="15"/>
        <end position="37"/>
    </location>
</feature>
<reference evidence="3" key="1">
    <citation type="submission" date="2016-10" db="EMBL/GenBank/DDBJ databases">
        <authorList>
            <person name="Varghese N."/>
            <person name="Submissions S."/>
        </authorList>
    </citation>
    <scope>NUCLEOTIDE SEQUENCE [LARGE SCALE GENOMIC DNA]</scope>
    <source>
        <strain evidence="3">DSM 44544</strain>
    </source>
</reference>
<evidence type="ECO:0000256" key="1">
    <source>
        <dbReference type="SAM" id="Phobius"/>
    </source>
</evidence>
<keyword evidence="1" id="KW-1133">Transmembrane helix</keyword>
<proteinExistence type="predicted"/>
<keyword evidence="1" id="KW-0812">Transmembrane</keyword>
<dbReference type="RefSeq" id="WP_091319145.1">
    <property type="nucleotide sequence ID" value="NZ_FNSO01000004.1"/>
</dbReference>
<accession>A0A1H5DNX3</accession>
<sequence length="107" mass="11877">MIGTLAADSDGGTRVIFLVLMGMVVVAGLTLTIVRAVRSTKSSEEQMARLAAQLDGRSQVCIRKMEIGLSREDLLRVAHSRGYSLIDHQVMKYYEFVHTPHQPGRYA</sequence>
<dbReference type="Proteomes" id="UP000199622">
    <property type="component" value="Unassembled WGS sequence"/>
</dbReference>
<dbReference type="EMBL" id="FNSO01000004">
    <property type="protein sequence ID" value="SED80561.1"/>
    <property type="molecule type" value="Genomic_DNA"/>
</dbReference>